<reference evidence="4" key="2">
    <citation type="submission" date="2020-04" db="EMBL/GenBank/DDBJ databases">
        <authorList>
            <consortium name="NCBI Genome Project"/>
        </authorList>
    </citation>
    <scope>NUCLEOTIDE SEQUENCE</scope>
    <source>
        <strain evidence="4">CBS 781.70</strain>
    </source>
</reference>
<accession>A0A6G1FUE7</accession>
<dbReference type="GeneID" id="54420756"/>
<dbReference type="AlphaFoldDB" id="A0A6G1FUE7"/>
<dbReference type="Proteomes" id="UP000504638">
    <property type="component" value="Unplaced"/>
</dbReference>
<reference evidence="4" key="3">
    <citation type="submission" date="2025-04" db="UniProtKB">
        <authorList>
            <consortium name="RefSeq"/>
        </authorList>
    </citation>
    <scope>IDENTIFICATION</scope>
    <source>
        <strain evidence="4">CBS 781.70</strain>
    </source>
</reference>
<proteinExistence type="predicted"/>
<gene>
    <name evidence="2 4" type="ORF">P152DRAFT_461703</name>
</gene>
<protein>
    <submittedName>
        <fullName evidence="2 4">Uncharacterized protein</fullName>
    </submittedName>
</protein>
<evidence type="ECO:0000313" key="3">
    <source>
        <dbReference type="Proteomes" id="UP000504638"/>
    </source>
</evidence>
<name>A0A6G1FUE7_9PEZI</name>
<evidence type="ECO:0000313" key="2">
    <source>
        <dbReference type="EMBL" id="KAF1809289.1"/>
    </source>
</evidence>
<sequence>MQNLRSMSKERTHSVSSPNIDPNGHITMDASRDELILAVKRQDALLPEVPKLTTCTPANFEEWLCVLATRLKLLGLHAHVFHGVAVPKPAGPPTADDRRKMMNYMTNEMRAKCQVVSFISAAGLLAVKKGGFDEFDTPAKELFLMVVKWAGGMCEGGNVAVQEKLKDFEAWGII</sequence>
<feature type="region of interest" description="Disordered" evidence="1">
    <location>
        <begin position="1"/>
        <end position="25"/>
    </location>
</feature>
<dbReference type="RefSeq" id="XP_033530920.1">
    <property type="nucleotide sequence ID" value="XM_033680186.1"/>
</dbReference>
<dbReference type="EMBL" id="ML975174">
    <property type="protein sequence ID" value="KAF1809289.1"/>
    <property type="molecule type" value="Genomic_DNA"/>
</dbReference>
<evidence type="ECO:0000256" key="1">
    <source>
        <dbReference type="SAM" id="MobiDB-lite"/>
    </source>
</evidence>
<reference evidence="2 4" key="1">
    <citation type="submission" date="2020-01" db="EMBL/GenBank/DDBJ databases">
        <authorList>
            <consortium name="DOE Joint Genome Institute"/>
            <person name="Haridas S."/>
            <person name="Albert R."/>
            <person name="Binder M."/>
            <person name="Bloem J."/>
            <person name="Labutti K."/>
            <person name="Salamov A."/>
            <person name="Andreopoulos B."/>
            <person name="Baker S.E."/>
            <person name="Barry K."/>
            <person name="Bills G."/>
            <person name="Bluhm B.H."/>
            <person name="Cannon C."/>
            <person name="Castanera R."/>
            <person name="Culley D.E."/>
            <person name="Daum C."/>
            <person name="Ezra D."/>
            <person name="Gonzalez J.B."/>
            <person name="Henrissat B."/>
            <person name="Kuo A."/>
            <person name="Liang C."/>
            <person name="Lipzen A."/>
            <person name="Lutzoni F."/>
            <person name="Magnuson J."/>
            <person name="Mondo S."/>
            <person name="Nolan M."/>
            <person name="Ohm R."/>
            <person name="Pangilinan J."/>
            <person name="Park H.-J."/>
            <person name="Ramirez L."/>
            <person name="Alfaro M."/>
            <person name="Sun H."/>
            <person name="Tritt A."/>
            <person name="Yoshinaga Y."/>
            <person name="Zwiers L.-H."/>
            <person name="Turgeon B.G."/>
            <person name="Goodwin S.B."/>
            <person name="Spatafora J.W."/>
            <person name="Crous P.W."/>
            <person name="Grigoriev I.V."/>
        </authorList>
    </citation>
    <scope>NUCLEOTIDE SEQUENCE</scope>
    <source>
        <strain evidence="2 4">CBS 781.70</strain>
    </source>
</reference>
<keyword evidence="3" id="KW-1185">Reference proteome</keyword>
<organism evidence="2">
    <name type="scientific">Eremomyces bilateralis CBS 781.70</name>
    <dbReference type="NCBI Taxonomy" id="1392243"/>
    <lineage>
        <taxon>Eukaryota</taxon>
        <taxon>Fungi</taxon>
        <taxon>Dikarya</taxon>
        <taxon>Ascomycota</taxon>
        <taxon>Pezizomycotina</taxon>
        <taxon>Dothideomycetes</taxon>
        <taxon>Dothideomycetes incertae sedis</taxon>
        <taxon>Eremomycetales</taxon>
        <taxon>Eremomycetaceae</taxon>
        <taxon>Eremomyces</taxon>
    </lineage>
</organism>
<evidence type="ECO:0000313" key="4">
    <source>
        <dbReference type="RefSeq" id="XP_033530920.1"/>
    </source>
</evidence>